<dbReference type="PATRIC" id="fig|665004.4.peg.433"/>
<dbReference type="InterPro" id="IPR025058">
    <property type="entry name" value="DUF3995"/>
</dbReference>
<feature type="transmembrane region" description="Helical" evidence="1">
    <location>
        <begin position="88"/>
        <end position="109"/>
    </location>
</feature>
<evidence type="ECO:0000313" key="2">
    <source>
        <dbReference type="EMBL" id="KUP97183.1"/>
    </source>
</evidence>
<proteinExistence type="predicted"/>
<feature type="transmembrane region" description="Helical" evidence="1">
    <location>
        <begin position="12"/>
        <end position="31"/>
    </location>
</feature>
<gene>
    <name evidence="2" type="ORF">AC529_08045</name>
</gene>
<reference evidence="3" key="1">
    <citation type="journal article" date="2017" name="Acta Aliment.">
        <title>Plant polysaccharide degrading enzyme system of Thermpbifida cellulosilytica TB100 revealed by de novo genome project data.</title>
        <authorList>
            <person name="Toth A."/>
            <person name="Baka E."/>
            <person name="Luzics S."/>
            <person name="Bata-Vidacs I."/>
            <person name="Nagy I."/>
            <person name="Balint B."/>
            <person name="Herceg R."/>
            <person name="Olasz F."/>
            <person name="Wilk T."/>
            <person name="Nagy T."/>
            <person name="Kriszt B."/>
            <person name="Nagy I."/>
            <person name="Kukolya J."/>
        </authorList>
    </citation>
    <scope>NUCLEOTIDE SEQUENCE [LARGE SCALE GENOMIC DNA]</scope>
    <source>
        <strain evidence="3">TB100</strain>
    </source>
</reference>
<feature type="transmembrane region" description="Helical" evidence="1">
    <location>
        <begin position="54"/>
        <end position="76"/>
    </location>
</feature>
<evidence type="ECO:0008006" key="4">
    <source>
        <dbReference type="Google" id="ProtNLM"/>
    </source>
</evidence>
<dbReference type="AlphaFoldDB" id="A0A147KIR4"/>
<keyword evidence="1" id="KW-0812">Transmembrane</keyword>
<name>A0A147KIR4_THECS</name>
<sequence>MLDGIGVPRWPAYGAAVWALLFAAVSFYWALGGTALLDTIGEAVTGPALSGDPAVVAAVWLSALLKLAGVPGALALAQRWGTLFPRWLVLLAGWGVTALLCLYGGASLVQQVLMVAGVVDVSAAFRPVLLWHLFLWTPVWLAGGVLYGIATFFFARATRVADAAPR</sequence>
<keyword evidence="1" id="KW-0472">Membrane</keyword>
<comment type="caution">
    <text evidence="2">The sequence shown here is derived from an EMBL/GenBank/DDBJ whole genome shotgun (WGS) entry which is preliminary data.</text>
</comment>
<evidence type="ECO:0000256" key="1">
    <source>
        <dbReference type="SAM" id="Phobius"/>
    </source>
</evidence>
<accession>A0A147KIR4</accession>
<dbReference type="Pfam" id="PF13160">
    <property type="entry name" value="DUF3995"/>
    <property type="match status" value="1"/>
</dbReference>
<dbReference type="Proteomes" id="UP000074382">
    <property type="component" value="Unassembled WGS sequence"/>
</dbReference>
<organism evidence="2 3">
    <name type="scientific">Thermobifida cellulosilytica TB100</name>
    <dbReference type="NCBI Taxonomy" id="665004"/>
    <lineage>
        <taxon>Bacteria</taxon>
        <taxon>Bacillati</taxon>
        <taxon>Actinomycetota</taxon>
        <taxon>Actinomycetes</taxon>
        <taxon>Streptosporangiales</taxon>
        <taxon>Nocardiopsidaceae</taxon>
        <taxon>Thermobifida</taxon>
    </lineage>
</organism>
<feature type="transmembrane region" description="Helical" evidence="1">
    <location>
        <begin position="129"/>
        <end position="155"/>
    </location>
</feature>
<dbReference type="EMBL" id="LGEM01000035">
    <property type="protein sequence ID" value="KUP97183.1"/>
    <property type="molecule type" value="Genomic_DNA"/>
</dbReference>
<keyword evidence="3" id="KW-1185">Reference proteome</keyword>
<evidence type="ECO:0000313" key="3">
    <source>
        <dbReference type="Proteomes" id="UP000074382"/>
    </source>
</evidence>
<dbReference type="STRING" id="665004.AC529_08045"/>
<keyword evidence="1" id="KW-1133">Transmembrane helix</keyword>
<protein>
    <recommendedName>
        <fullName evidence="4">DUF3995 domain-containing protein</fullName>
    </recommendedName>
</protein>